<reference evidence="2 3" key="1">
    <citation type="submission" date="2019-02" db="EMBL/GenBank/DDBJ databases">
        <title>Siculibacillus lacustris gen. nov., sp. nov., a new rosette-forming bacterium isolated from a freshwater crater lake (Lake St. Ana, Romania).</title>
        <authorList>
            <person name="Felfoldi T."/>
            <person name="Marton Z."/>
            <person name="Szabo A."/>
            <person name="Mentes A."/>
            <person name="Boka K."/>
            <person name="Marialigeti K."/>
            <person name="Mathe I."/>
            <person name="Koncz M."/>
            <person name="Schumann P."/>
            <person name="Toth E."/>
        </authorList>
    </citation>
    <scope>NUCLEOTIDE SEQUENCE [LARGE SCALE GENOMIC DNA]</scope>
    <source>
        <strain evidence="2 3">SA-279</strain>
    </source>
</reference>
<sequence length="162" mass="17783">MMYLEDYRAGATLDLGRHTFSAEEIVDFARQFDPQPFHIDEEAGRASLFGGLAASGWHVACAWMRLWIDHQNAEMAAADARGDDVVVSGPSPGFEDMRWSKPVLAGHTLSYRSTVIATRPSGSRPGWGTLVSRNSATDEAGDEVFSFVVNVFVPRRPRAPKA</sequence>
<dbReference type="RefSeq" id="WP_131310959.1">
    <property type="nucleotide sequence ID" value="NZ_SJFN01000031.1"/>
</dbReference>
<dbReference type="SUPFAM" id="SSF54637">
    <property type="entry name" value="Thioesterase/thiol ester dehydrase-isomerase"/>
    <property type="match status" value="1"/>
</dbReference>
<feature type="domain" description="MaoC-like" evidence="1">
    <location>
        <begin position="18"/>
        <end position="115"/>
    </location>
</feature>
<organism evidence="2 3">
    <name type="scientific">Siculibacillus lacustris</name>
    <dbReference type="NCBI Taxonomy" id="1549641"/>
    <lineage>
        <taxon>Bacteria</taxon>
        <taxon>Pseudomonadati</taxon>
        <taxon>Pseudomonadota</taxon>
        <taxon>Alphaproteobacteria</taxon>
        <taxon>Hyphomicrobiales</taxon>
        <taxon>Ancalomicrobiaceae</taxon>
        <taxon>Siculibacillus</taxon>
    </lineage>
</organism>
<dbReference type="Gene3D" id="3.10.129.10">
    <property type="entry name" value="Hotdog Thioesterase"/>
    <property type="match status" value="1"/>
</dbReference>
<dbReference type="EMBL" id="SJFN01000031">
    <property type="protein sequence ID" value="TBW34754.1"/>
    <property type="molecule type" value="Genomic_DNA"/>
</dbReference>
<dbReference type="CDD" id="cd03454">
    <property type="entry name" value="YdeM"/>
    <property type="match status" value="1"/>
</dbReference>
<dbReference type="InterPro" id="IPR002539">
    <property type="entry name" value="MaoC-like_dom"/>
</dbReference>
<dbReference type="OrthoDB" id="9797938at2"/>
<proteinExistence type="predicted"/>
<evidence type="ECO:0000313" key="3">
    <source>
        <dbReference type="Proteomes" id="UP000292781"/>
    </source>
</evidence>
<evidence type="ECO:0000313" key="2">
    <source>
        <dbReference type="EMBL" id="TBW34754.1"/>
    </source>
</evidence>
<name>A0A4Q9VHV5_9HYPH</name>
<protein>
    <submittedName>
        <fullName evidence="2">MaoC family dehydratase</fullName>
    </submittedName>
</protein>
<comment type="caution">
    <text evidence="2">The sequence shown here is derived from an EMBL/GenBank/DDBJ whole genome shotgun (WGS) entry which is preliminary data.</text>
</comment>
<dbReference type="Proteomes" id="UP000292781">
    <property type="component" value="Unassembled WGS sequence"/>
</dbReference>
<accession>A0A4Q9VHV5</accession>
<dbReference type="Pfam" id="PF01575">
    <property type="entry name" value="MaoC_dehydratas"/>
    <property type="match status" value="1"/>
</dbReference>
<dbReference type="InterPro" id="IPR029069">
    <property type="entry name" value="HotDog_dom_sf"/>
</dbReference>
<evidence type="ECO:0000259" key="1">
    <source>
        <dbReference type="Pfam" id="PF01575"/>
    </source>
</evidence>
<dbReference type="AlphaFoldDB" id="A0A4Q9VHV5"/>
<keyword evidence="3" id="KW-1185">Reference proteome</keyword>
<gene>
    <name evidence="2" type="ORF">EYW49_17690</name>
</gene>